<feature type="region of interest" description="Disordered" evidence="1">
    <location>
        <begin position="29"/>
        <end position="69"/>
    </location>
</feature>
<sequence>MPSLQVGDFSPINAPSAGVIQQPYMSSLGGESYKYASKGGRKSRLSKKQQRRTKKAKQNRRSRRTRSNR</sequence>
<feature type="compositionally biased region" description="Basic residues" evidence="1">
    <location>
        <begin position="39"/>
        <end position="69"/>
    </location>
</feature>
<proteinExistence type="predicted"/>
<dbReference type="EMBL" id="MN740750">
    <property type="protein sequence ID" value="QHU10121.1"/>
    <property type="molecule type" value="Genomic_DNA"/>
</dbReference>
<evidence type="ECO:0000256" key="1">
    <source>
        <dbReference type="SAM" id="MobiDB-lite"/>
    </source>
</evidence>
<dbReference type="AlphaFoldDB" id="A0A6C0JYZ9"/>
<accession>A0A6C0JYZ9</accession>
<organism evidence="2">
    <name type="scientific">viral metagenome</name>
    <dbReference type="NCBI Taxonomy" id="1070528"/>
    <lineage>
        <taxon>unclassified sequences</taxon>
        <taxon>metagenomes</taxon>
        <taxon>organismal metagenomes</taxon>
    </lineage>
</organism>
<name>A0A6C0JYZ9_9ZZZZ</name>
<evidence type="ECO:0000313" key="2">
    <source>
        <dbReference type="EMBL" id="QHU10121.1"/>
    </source>
</evidence>
<reference evidence="2" key="1">
    <citation type="journal article" date="2020" name="Nature">
        <title>Giant virus diversity and host interactions through global metagenomics.</title>
        <authorList>
            <person name="Schulz F."/>
            <person name="Roux S."/>
            <person name="Paez-Espino D."/>
            <person name="Jungbluth S."/>
            <person name="Walsh D.A."/>
            <person name="Denef V.J."/>
            <person name="McMahon K.D."/>
            <person name="Konstantinidis K.T."/>
            <person name="Eloe-Fadrosh E.A."/>
            <person name="Kyrpides N.C."/>
            <person name="Woyke T."/>
        </authorList>
    </citation>
    <scope>NUCLEOTIDE SEQUENCE</scope>
    <source>
        <strain evidence="2">GVMAG-S-1101164-67</strain>
    </source>
</reference>
<protein>
    <submittedName>
        <fullName evidence="2">Uncharacterized protein</fullName>
    </submittedName>
</protein>